<evidence type="ECO:0000313" key="5">
    <source>
        <dbReference type="Proteomes" id="UP000504631"/>
    </source>
</evidence>
<dbReference type="AlphaFoldDB" id="A0A6J3KCG5"/>
<name>A0A6J3KCG5_9HYME</name>
<evidence type="ECO:0000256" key="1">
    <source>
        <dbReference type="ARBA" id="ARBA00022729"/>
    </source>
</evidence>
<proteinExistence type="inferred from homology"/>
<dbReference type="Pfam" id="PF06585">
    <property type="entry name" value="JHBP"/>
    <property type="match status" value="1"/>
</dbReference>
<dbReference type="GO" id="GO:0007623">
    <property type="term" value="P:circadian rhythm"/>
    <property type="evidence" value="ECO:0007669"/>
    <property type="project" value="UniProtKB-ARBA"/>
</dbReference>
<dbReference type="PANTHER" id="PTHR11008">
    <property type="entry name" value="PROTEIN TAKEOUT-LIKE PROTEIN"/>
    <property type="match status" value="1"/>
</dbReference>
<dbReference type="Gene3D" id="3.15.10.30">
    <property type="entry name" value="Haemolymph juvenile hormone binding protein"/>
    <property type="match status" value="1"/>
</dbReference>
<evidence type="ECO:0000256" key="2">
    <source>
        <dbReference type="ARBA" id="ARBA00023108"/>
    </source>
</evidence>
<feature type="signal peptide" evidence="4">
    <location>
        <begin position="1"/>
        <end position="22"/>
    </location>
</feature>
<protein>
    <submittedName>
        <fullName evidence="6">Uncharacterized protein LOC117234047</fullName>
    </submittedName>
</protein>
<dbReference type="Proteomes" id="UP000504631">
    <property type="component" value="Unplaced"/>
</dbReference>
<accession>A0A6J3KCG5</accession>
<gene>
    <name evidence="6" type="primary">LOC117234047</name>
</gene>
<sequence length="246" mass="27864">MSSPIQIFVIFISLFCASSISADFEDYFKNCHPNVPGFDGCIREALNAVRPYFKTGLPQYNVVTFDPLFAKEVSASRGNAKLGFTLTLRNVTESGWTNSKVTKFVSDIPNYKIVYTQSFPAKFLSGWYEFKGTALGSSINNKGKFTLDLYDYFQTTVVTRKPGQKIRVDVDVQQIGDLKLHITNLLSGHKILENILDKIINGSWQPGFVLTRRIINELVSKGYTEIFDGSFRNFPFDKIIKPRPTR</sequence>
<dbReference type="GeneID" id="117234047"/>
<dbReference type="PANTHER" id="PTHR11008:SF15">
    <property type="entry name" value="CIRCADIAN CLOCK-CONTROLLED PROTEIN"/>
    <property type="match status" value="1"/>
</dbReference>
<evidence type="ECO:0000256" key="3">
    <source>
        <dbReference type="ARBA" id="ARBA00060902"/>
    </source>
</evidence>
<keyword evidence="1 4" id="KW-0732">Signal</keyword>
<evidence type="ECO:0000313" key="6">
    <source>
        <dbReference type="RefSeq" id="XP_033350772.1"/>
    </source>
</evidence>
<evidence type="ECO:0000256" key="4">
    <source>
        <dbReference type="SAM" id="SignalP"/>
    </source>
</evidence>
<dbReference type="CTD" id="42552"/>
<comment type="similarity">
    <text evidence="3">Belongs to the TO family.</text>
</comment>
<reference evidence="6" key="1">
    <citation type="submission" date="2025-08" db="UniProtKB">
        <authorList>
            <consortium name="RefSeq"/>
        </authorList>
    </citation>
    <scope>IDENTIFICATION</scope>
    <source>
        <tissue evidence="6">Muscle</tissue>
    </source>
</reference>
<dbReference type="InterPro" id="IPR038606">
    <property type="entry name" value="To_sf"/>
</dbReference>
<keyword evidence="2" id="KW-0090">Biological rhythms</keyword>
<dbReference type="RefSeq" id="XP_033350772.1">
    <property type="nucleotide sequence ID" value="XM_033494881.1"/>
</dbReference>
<dbReference type="KEGG" id="bvk:117234047"/>
<dbReference type="SMART" id="SM00700">
    <property type="entry name" value="JHBP"/>
    <property type="match status" value="1"/>
</dbReference>
<feature type="chain" id="PRO_5027048771" evidence="4">
    <location>
        <begin position="23"/>
        <end position="246"/>
    </location>
</feature>
<dbReference type="InterPro" id="IPR010562">
    <property type="entry name" value="Haemolymph_juvenile_hormone-bd"/>
</dbReference>
<dbReference type="FunFam" id="3.15.10.30:FF:000001">
    <property type="entry name" value="Takeout-like protein 1"/>
    <property type="match status" value="1"/>
</dbReference>
<keyword evidence="5" id="KW-1185">Reference proteome</keyword>
<organism evidence="5 6">
    <name type="scientific">Bombus vosnesenskii</name>
    <dbReference type="NCBI Taxonomy" id="207650"/>
    <lineage>
        <taxon>Eukaryota</taxon>
        <taxon>Metazoa</taxon>
        <taxon>Ecdysozoa</taxon>
        <taxon>Arthropoda</taxon>
        <taxon>Hexapoda</taxon>
        <taxon>Insecta</taxon>
        <taxon>Pterygota</taxon>
        <taxon>Neoptera</taxon>
        <taxon>Endopterygota</taxon>
        <taxon>Hymenoptera</taxon>
        <taxon>Apocrita</taxon>
        <taxon>Aculeata</taxon>
        <taxon>Apoidea</taxon>
        <taxon>Anthophila</taxon>
        <taxon>Apidae</taxon>
        <taxon>Bombus</taxon>
        <taxon>Pyrobombus</taxon>
    </lineage>
</organism>
<dbReference type="GO" id="GO:0005615">
    <property type="term" value="C:extracellular space"/>
    <property type="evidence" value="ECO:0007669"/>
    <property type="project" value="TreeGrafter"/>
</dbReference>